<name>A0A8T1XMX6_9BRAS</name>
<dbReference type="EMBL" id="JAEFBK010000013">
    <property type="protein sequence ID" value="KAG7535697.1"/>
    <property type="molecule type" value="Genomic_DNA"/>
</dbReference>
<feature type="region of interest" description="Disordered" evidence="1">
    <location>
        <begin position="1"/>
        <end position="44"/>
    </location>
</feature>
<evidence type="ECO:0000313" key="2">
    <source>
        <dbReference type="EMBL" id="KAG7535697.1"/>
    </source>
</evidence>
<evidence type="ECO:0000313" key="3">
    <source>
        <dbReference type="Proteomes" id="UP000694240"/>
    </source>
</evidence>
<reference evidence="2 3" key="1">
    <citation type="submission" date="2020-12" db="EMBL/GenBank/DDBJ databases">
        <title>Concerted genomic and epigenomic changes stabilize Arabidopsis allopolyploids.</title>
        <authorList>
            <person name="Chen Z."/>
        </authorList>
    </citation>
    <scope>NUCLEOTIDE SEQUENCE [LARGE SCALE GENOMIC DNA]</scope>
    <source>
        <strain evidence="2">Allo738</strain>
        <tissue evidence="2">Leaf</tissue>
    </source>
</reference>
<protein>
    <submittedName>
        <fullName evidence="2">Uncharacterized protein</fullName>
    </submittedName>
</protein>
<comment type="caution">
    <text evidence="2">The sequence shown here is derived from an EMBL/GenBank/DDBJ whole genome shotgun (WGS) entry which is preliminary data.</text>
</comment>
<gene>
    <name evidence="2" type="ORF">ISN45_Aa08g030970</name>
</gene>
<dbReference type="AlphaFoldDB" id="A0A8T1XMX6"/>
<feature type="compositionally biased region" description="Basic and acidic residues" evidence="1">
    <location>
        <begin position="1"/>
        <end position="14"/>
    </location>
</feature>
<feature type="compositionally biased region" description="Basic and acidic residues" evidence="1">
    <location>
        <begin position="21"/>
        <end position="38"/>
    </location>
</feature>
<evidence type="ECO:0000256" key="1">
    <source>
        <dbReference type="SAM" id="MobiDB-lite"/>
    </source>
</evidence>
<feature type="region of interest" description="Disordered" evidence="1">
    <location>
        <begin position="188"/>
        <end position="209"/>
    </location>
</feature>
<proteinExistence type="predicted"/>
<sequence>MKEMETGKKQEDGSSKVVVETTEHRSSAGKGSEQRNVEVVHQFHPKTSGGVLVGAAAAVESTLKSAKELPPLAGLTTVGENIPMAKLKQKRPSIPRVTGSSSFARVVNLSSSSSSLVKHSTPPSDSAMLSGSPSLILVALAAGSVSNSLGSAALLGGSDSLPLDSAAVVETRGGSKWLEALVDSSSLVPPASENSSAEDSNPPHPIEEKPLTSVLPWAKKFKASLRNLKKMSPPTFLEDGTPVVAAPASVLLRAAEMWKDHLVDLPS</sequence>
<keyword evidence="3" id="KW-1185">Reference proteome</keyword>
<accession>A0A8T1XMX6</accession>
<dbReference type="Proteomes" id="UP000694240">
    <property type="component" value="Chromosome 13"/>
</dbReference>
<feature type="compositionally biased region" description="Polar residues" evidence="1">
    <location>
        <begin position="188"/>
        <end position="199"/>
    </location>
</feature>
<organism evidence="2 3">
    <name type="scientific">Arabidopsis thaliana x Arabidopsis arenosa</name>
    <dbReference type="NCBI Taxonomy" id="1240361"/>
    <lineage>
        <taxon>Eukaryota</taxon>
        <taxon>Viridiplantae</taxon>
        <taxon>Streptophyta</taxon>
        <taxon>Embryophyta</taxon>
        <taxon>Tracheophyta</taxon>
        <taxon>Spermatophyta</taxon>
        <taxon>Magnoliopsida</taxon>
        <taxon>eudicotyledons</taxon>
        <taxon>Gunneridae</taxon>
        <taxon>Pentapetalae</taxon>
        <taxon>rosids</taxon>
        <taxon>malvids</taxon>
        <taxon>Brassicales</taxon>
        <taxon>Brassicaceae</taxon>
        <taxon>Camelineae</taxon>
        <taxon>Arabidopsis</taxon>
    </lineage>
</organism>